<dbReference type="InterPro" id="IPR000531">
    <property type="entry name" value="Beta-barrel_TonB"/>
</dbReference>
<name>A0ABV8SRR5_9GAMM</name>
<organism evidence="8 9">
    <name type="scientific">Steroidobacter flavus</name>
    <dbReference type="NCBI Taxonomy" id="1842136"/>
    <lineage>
        <taxon>Bacteria</taxon>
        <taxon>Pseudomonadati</taxon>
        <taxon>Pseudomonadota</taxon>
        <taxon>Gammaproteobacteria</taxon>
        <taxon>Steroidobacterales</taxon>
        <taxon>Steroidobacteraceae</taxon>
        <taxon>Steroidobacter</taxon>
    </lineage>
</organism>
<evidence type="ECO:0000256" key="4">
    <source>
        <dbReference type="RuleBase" id="RU003357"/>
    </source>
</evidence>
<dbReference type="InterPro" id="IPR010104">
    <property type="entry name" value="TonB_rcpt_bac"/>
</dbReference>
<keyword evidence="2 4" id="KW-0472">Membrane</keyword>
<dbReference type="EMBL" id="JBHSDU010000003">
    <property type="protein sequence ID" value="MFC4309159.1"/>
    <property type="molecule type" value="Genomic_DNA"/>
</dbReference>
<comment type="similarity">
    <text evidence="4">Belongs to the TonB-dependent receptor family.</text>
</comment>
<feature type="domain" description="TonB-dependent receptor plug" evidence="7">
    <location>
        <begin position="62"/>
        <end position="175"/>
    </location>
</feature>
<dbReference type="PANTHER" id="PTHR40980">
    <property type="entry name" value="PLUG DOMAIN-CONTAINING PROTEIN"/>
    <property type="match status" value="1"/>
</dbReference>
<dbReference type="Gene3D" id="2.40.170.20">
    <property type="entry name" value="TonB-dependent receptor, beta-barrel domain"/>
    <property type="match status" value="1"/>
</dbReference>
<keyword evidence="3" id="KW-0998">Cell outer membrane</keyword>
<gene>
    <name evidence="8" type="ORF">ACFPN2_08715</name>
</gene>
<dbReference type="PANTHER" id="PTHR40980:SF3">
    <property type="entry name" value="TONB-DEPENDENT RECEPTOR-LIKE BETA-BARREL DOMAIN-CONTAINING PROTEIN"/>
    <property type="match status" value="1"/>
</dbReference>
<feature type="signal peptide" evidence="5">
    <location>
        <begin position="1"/>
        <end position="26"/>
    </location>
</feature>
<protein>
    <submittedName>
        <fullName evidence="8">TonB-dependent receptor</fullName>
    </submittedName>
</protein>
<keyword evidence="9" id="KW-1185">Reference proteome</keyword>
<dbReference type="RefSeq" id="WP_380596222.1">
    <property type="nucleotide sequence ID" value="NZ_JBHSDU010000003.1"/>
</dbReference>
<comment type="caution">
    <text evidence="8">The sequence shown here is derived from an EMBL/GenBank/DDBJ whole genome shotgun (WGS) entry which is preliminary data.</text>
</comment>
<sequence length="951" mass="103054">MSHPIHRRSPVLALTIAALCAGSAQAQETSQNAATSTGSEGGLEEVVVTGFRGSVNAAQDEKRAASGVVDVIKAEDIADFPDNNLAESIQRVPGVAISRDGGEGRSLSVRGLGPDFTRVRINGMEAVATTGGADANGGVNRGRGFDFNVFASELFNSITVRKTASADVEEGSLGATVDLQTARPLDFTDQWVVAGSAQGGYNDLSESTDPRLAGLLSWQNAESTLGALVSVAWSQRDVLEEGHSTVRWGPSGANGGFNAASTLPGYTVAQINASPAGNGSNWDQLLYHPRIPRYDNWQYEIERLGVTGSLQWRASDRAMLTIDALYSNAQTTRAENYIEALSFSRTGSAGGKPFTIIRDGVVNAQNELVYGVFDDVDMRIESRYDELETEFQQYTAAFEYQFTDSFKTTAFVGRSQSEFSNPVQTTITLDRADSDGYSWDYRANSREPVINLGFDPTDPAAWTMTNGVSDLRIRRNYADNEFTSTKLVADWTVVPELRVSFGGEARKFEYDSREYRRAVAETQTPTLTADQLRSLTTTLSALTGDPNYGSYVIPNYNAMVSQLNLYCDCVTTVNGQSIDLRMYGIENATARSNWASVQEDAYAGFVQANFDVPVGPITLRGDVGLRYARTKQDTLGYAAITNPNGSVDISPLRVEREYGNWLPSLNLAAELIQDVVVRFSAAKVITRPTLASLSPGGSLTILPSNRVYNTGNPFLDPTKATNLDLAAEWYFAPGSMLSVGLFQKDISTLSGTNIADSVPFSSLGLPASLLNGTNVQPGDLFEYRRVVNGDGGKINGFELNYQHQLRFLPGFLSNLGVLANYTYVDADIDYPGPGGSAPVSGPLTNLSKDSANATLFYEDERLSLRGSVSYRSGYVTAFAGGARESSTEEGVNSSLTVDASASYKVTDALSITLEALNLTDEFQDFYIDTDDRVVLYHNTGRQYYFGARVRF</sequence>
<dbReference type="InterPro" id="IPR012910">
    <property type="entry name" value="Plug_dom"/>
</dbReference>
<dbReference type="InterPro" id="IPR037066">
    <property type="entry name" value="Plug_dom_sf"/>
</dbReference>
<dbReference type="SUPFAM" id="SSF56935">
    <property type="entry name" value="Porins"/>
    <property type="match status" value="1"/>
</dbReference>
<evidence type="ECO:0000259" key="7">
    <source>
        <dbReference type="Pfam" id="PF07715"/>
    </source>
</evidence>
<feature type="chain" id="PRO_5045259252" evidence="5">
    <location>
        <begin position="27"/>
        <end position="951"/>
    </location>
</feature>
<evidence type="ECO:0000256" key="5">
    <source>
        <dbReference type="SAM" id="SignalP"/>
    </source>
</evidence>
<comment type="subcellular location">
    <subcellularLocation>
        <location evidence="1 4">Cell outer membrane</location>
    </subcellularLocation>
</comment>
<keyword evidence="4" id="KW-0798">TonB box</keyword>
<dbReference type="Proteomes" id="UP001595904">
    <property type="component" value="Unassembled WGS sequence"/>
</dbReference>
<dbReference type="Gene3D" id="2.170.130.10">
    <property type="entry name" value="TonB-dependent receptor, plug domain"/>
    <property type="match status" value="1"/>
</dbReference>
<evidence type="ECO:0000313" key="9">
    <source>
        <dbReference type="Proteomes" id="UP001595904"/>
    </source>
</evidence>
<dbReference type="Pfam" id="PF00593">
    <property type="entry name" value="TonB_dep_Rec_b-barrel"/>
    <property type="match status" value="1"/>
</dbReference>
<feature type="domain" description="TonB-dependent receptor-like beta-barrel" evidence="6">
    <location>
        <begin position="425"/>
        <end position="918"/>
    </location>
</feature>
<evidence type="ECO:0000256" key="3">
    <source>
        <dbReference type="ARBA" id="ARBA00023237"/>
    </source>
</evidence>
<dbReference type="CDD" id="cd01347">
    <property type="entry name" value="ligand_gated_channel"/>
    <property type="match status" value="1"/>
</dbReference>
<keyword evidence="5" id="KW-0732">Signal</keyword>
<accession>A0ABV8SRR5</accession>
<keyword evidence="8" id="KW-0675">Receptor</keyword>
<reference evidence="9" key="1">
    <citation type="journal article" date="2019" name="Int. J. Syst. Evol. Microbiol.">
        <title>The Global Catalogue of Microorganisms (GCM) 10K type strain sequencing project: providing services to taxonomists for standard genome sequencing and annotation.</title>
        <authorList>
            <consortium name="The Broad Institute Genomics Platform"/>
            <consortium name="The Broad Institute Genome Sequencing Center for Infectious Disease"/>
            <person name="Wu L."/>
            <person name="Ma J."/>
        </authorList>
    </citation>
    <scope>NUCLEOTIDE SEQUENCE [LARGE SCALE GENOMIC DNA]</scope>
    <source>
        <strain evidence="9">CGMCC 1.10759</strain>
    </source>
</reference>
<evidence type="ECO:0000259" key="6">
    <source>
        <dbReference type="Pfam" id="PF00593"/>
    </source>
</evidence>
<proteinExistence type="inferred from homology"/>
<dbReference type="GO" id="GO:0016491">
    <property type="term" value="F:oxidoreductase activity"/>
    <property type="evidence" value="ECO:0007669"/>
    <property type="project" value="UniProtKB-KW"/>
</dbReference>
<dbReference type="NCBIfam" id="TIGR01782">
    <property type="entry name" value="TonB-Xanth-Caul"/>
    <property type="match status" value="1"/>
</dbReference>
<keyword evidence="8" id="KW-0560">Oxidoreductase</keyword>
<dbReference type="InterPro" id="IPR036942">
    <property type="entry name" value="Beta-barrel_TonB_sf"/>
</dbReference>
<evidence type="ECO:0000256" key="2">
    <source>
        <dbReference type="ARBA" id="ARBA00023136"/>
    </source>
</evidence>
<evidence type="ECO:0000256" key="1">
    <source>
        <dbReference type="ARBA" id="ARBA00004442"/>
    </source>
</evidence>
<dbReference type="Pfam" id="PF07715">
    <property type="entry name" value="Plug"/>
    <property type="match status" value="1"/>
</dbReference>
<evidence type="ECO:0000313" key="8">
    <source>
        <dbReference type="EMBL" id="MFC4309159.1"/>
    </source>
</evidence>